<proteinExistence type="predicted"/>
<dbReference type="SUPFAM" id="SSF53474">
    <property type="entry name" value="alpha/beta-Hydrolases"/>
    <property type="match status" value="1"/>
</dbReference>
<feature type="domain" description="AB hydrolase-1" evidence="2">
    <location>
        <begin position="39"/>
        <end position="292"/>
    </location>
</feature>
<dbReference type="RefSeq" id="WP_034630707.1">
    <property type="nucleotide sequence ID" value="NZ_AXNT01000076.1"/>
</dbReference>
<evidence type="ECO:0000259" key="2">
    <source>
        <dbReference type="Pfam" id="PF00561"/>
    </source>
</evidence>
<dbReference type="OrthoDB" id="2987348at2"/>
<dbReference type="GO" id="GO:0016787">
    <property type="term" value="F:hydrolase activity"/>
    <property type="evidence" value="ECO:0007669"/>
    <property type="project" value="UniProtKB-KW"/>
</dbReference>
<organism evidence="3 4">
    <name type="scientific">Cellulomonas cellasea DSM 20118</name>
    <dbReference type="NCBI Taxonomy" id="1408250"/>
    <lineage>
        <taxon>Bacteria</taxon>
        <taxon>Bacillati</taxon>
        <taxon>Actinomycetota</taxon>
        <taxon>Actinomycetes</taxon>
        <taxon>Micrococcales</taxon>
        <taxon>Cellulomonadaceae</taxon>
        <taxon>Cellulomonas</taxon>
    </lineage>
</organism>
<gene>
    <name evidence="3" type="ORF">Q760_16500</name>
</gene>
<dbReference type="PRINTS" id="PR00412">
    <property type="entry name" value="EPOXHYDRLASE"/>
</dbReference>
<dbReference type="InterPro" id="IPR029058">
    <property type="entry name" value="AB_hydrolase_fold"/>
</dbReference>
<evidence type="ECO:0000313" key="4">
    <source>
        <dbReference type="Proteomes" id="UP000029833"/>
    </source>
</evidence>
<sequence>MTVDSSTLLIDGPWRHQHVAANGARFHVALAGPDDNDAPLVVLLHGFPQFWWAWRHQVPALAEAGYRVAAMDLRGSGGSDKPPLGYDVPTLVRDVAGLVRSLGSQRAVVVGSGTGGEVAWAMPAYQPDVTLAVAALSAPHPLQARSQRGAALRLRAARHLAFFQLPLLPERALTRTDLVVRLLREWSGGTGWITPEVATTYRRAASVPFAAHSAMEQVRWLVRSGPRMDGQRHLAALRAAEAVPVLQLHGGADGCRSAPYAAATGRVARGLGAGYRFELIPGTGHFLAEEAPERVNELLLRWLREVAPV</sequence>
<dbReference type="STRING" id="1408250.Q760_16500"/>
<dbReference type="PANTHER" id="PTHR43329">
    <property type="entry name" value="EPOXIDE HYDROLASE"/>
    <property type="match status" value="1"/>
</dbReference>
<dbReference type="Proteomes" id="UP000029833">
    <property type="component" value="Unassembled WGS sequence"/>
</dbReference>
<keyword evidence="4" id="KW-1185">Reference proteome</keyword>
<evidence type="ECO:0000313" key="3">
    <source>
        <dbReference type="EMBL" id="KGM01912.1"/>
    </source>
</evidence>
<reference evidence="3 4" key="1">
    <citation type="submission" date="2013-10" db="EMBL/GenBank/DDBJ databases">
        <authorList>
            <person name="Wang G."/>
            <person name="Zhuang W."/>
        </authorList>
    </citation>
    <scope>NUCLEOTIDE SEQUENCE [LARGE SCALE GENOMIC DNA]</scope>
    <source>
        <strain evidence="3 4">DSM 20118</strain>
    </source>
</reference>
<dbReference type="Pfam" id="PF00561">
    <property type="entry name" value="Abhydrolase_1"/>
    <property type="match status" value="1"/>
</dbReference>
<evidence type="ECO:0000256" key="1">
    <source>
        <dbReference type="ARBA" id="ARBA00022801"/>
    </source>
</evidence>
<accession>A0A0A0B6T1</accession>
<name>A0A0A0B6T1_9CELL</name>
<comment type="caution">
    <text evidence="3">The sequence shown here is derived from an EMBL/GenBank/DDBJ whole genome shotgun (WGS) entry which is preliminary data.</text>
</comment>
<dbReference type="Gene3D" id="3.40.50.1820">
    <property type="entry name" value="alpha/beta hydrolase"/>
    <property type="match status" value="1"/>
</dbReference>
<dbReference type="EMBL" id="AXNT01000076">
    <property type="protein sequence ID" value="KGM01912.1"/>
    <property type="molecule type" value="Genomic_DNA"/>
</dbReference>
<protein>
    <submittedName>
        <fullName evidence="3">Alpha/beta hydrolase</fullName>
    </submittedName>
</protein>
<dbReference type="AlphaFoldDB" id="A0A0A0B6T1"/>
<dbReference type="InterPro" id="IPR000639">
    <property type="entry name" value="Epox_hydrolase-like"/>
</dbReference>
<dbReference type="InterPro" id="IPR000073">
    <property type="entry name" value="AB_hydrolase_1"/>
</dbReference>
<keyword evidence="1 3" id="KW-0378">Hydrolase</keyword>